<dbReference type="InterPro" id="IPR036680">
    <property type="entry name" value="SPOR-like_sf"/>
</dbReference>
<sequence length="456" mass="49930">MNKARITYRFDETGRETVRKEPNPVIPLSKDEFTVVEEERHVPNPGSREAYDWEQETIVRPARRAPVDVQPLNQFTTDFGAWSSPFDAETERVERTIRESGRTEPPIPPKPSLREERYPIEREERYDGESGYYGPEAEQPEREYPRRERAVPRPVMTRARYERHNRTPWLKIVASVTGAVAVGVAMGFFVLSMFDGDDLKLDGNNGTNATANGSTVPAQTKPPDAGGGAKDGAAPASSASAAAVPANVAAQSYTFLQNGVFSNQQGADTAAAEWKKKGLAAYVHPSDKYYVYVGITQTRGDADALSALLKERDPKVELYPKAVSIPAVSKVKWAGEQAQVGQAEQFFAQGQKLVQSILGFSSGRLKEKSQSPIDDATMQTIATAHQAWIGASGPFGAGLGAEEKAVLQKMTTAMNTAVNSMQEYKKNPSSAYLWQAQSSLMQALILENELLAAIQV</sequence>
<keyword evidence="4" id="KW-1185">Reference proteome</keyword>
<keyword evidence="2" id="KW-0812">Transmembrane</keyword>
<feature type="transmembrane region" description="Helical" evidence="2">
    <location>
        <begin position="169"/>
        <end position="194"/>
    </location>
</feature>
<feature type="compositionally biased region" description="Basic and acidic residues" evidence="1">
    <location>
        <begin position="112"/>
        <end position="128"/>
    </location>
</feature>
<name>A0A927C6F1_9BACL</name>
<evidence type="ECO:0000256" key="2">
    <source>
        <dbReference type="SAM" id="Phobius"/>
    </source>
</evidence>
<keyword evidence="2" id="KW-0472">Membrane</keyword>
<gene>
    <name evidence="3" type="ORF">IDH45_03205</name>
</gene>
<feature type="region of interest" description="Disordered" evidence="1">
    <location>
        <begin position="205"/>
        <end position="235"/>
    </location>
</feature>
<evidence type="ECO:0000256" key="1">
    <source>
        <dbReference type="SAM" id="MobiDB-lite"/>
    </source>
</evidence>
<feature type="region of interest" description="Disordered" evidence="1">
    <location>
        <begin position="80"/>
        <end position="149"/>
    </location>
</feature>
<reference evidence="3" key="1">
    <citation type="submission" date="2020-09" db="EMBL/GenBank/DDBJ databases">
        <title>A novel bacterium of genus Paenibacillus, isolated from South China Sea.</title>
        <authorList>
            <person name="Huang H."/>
            <person name="Mo K."/>
            <person name="Hu Y."/>
        </authorList>
    </citation>
    <scope>NUCLEOTIDE SEQUENCE</scope>
    <source>
        <strain evidence="3">IB182363</strain>
    </source>
</reference>
<accession>A0A927C6F1</accession>
<dbReference type="Proteomes" id="UP000639396">
    <property type="component" value="Unassembled WGS sequence"/>
</dbReference>
<dbReference type="Gene3D" id="3.30.70.1070">
    <property type="entry name" value="Sporulation related repeat"/>
    <property type="match status" value="1"/>
</dbReference>
<organism evidence="3 4">
    <name type="scientific">Paenibacillus oceani</name>
    <dbReference type="NCBI Taxonomy" id="2772510"/>
    <lineage>
        <taxon>Bacteria</taxon>
        <taxon>Bacillati</taxon>
        <taxon>Bacillota</taxon>
        <taxon>Bacilli</taxon>
        <taxon>Bacillales</taxon>
        <taxon>Paenibacillaceae</taxon>
        <taxon>Paenibacillus</taxon>
    </lineage>
</organism>
<dbReference type="SUPFAM" id="SSF110997">
    <property type="entry name" value="Sporulation related repeat"/>
    <property type="match status" value="1"/>
</dbReference>
<feature type="compositionally biased region" description="Basic and acidic residues" evidence="1">
    <location>
        <begin position="139"/>
        <end position="149"/>
    </location>
</feature>
<dbReference type="AlphaFoldDB" id="A0A927C6F1"/>
<protein>
    <submittedName>
        <fullName evidence="3">SPOR domain-containing protein</fullName>
    </submittedName>
</protein>
<proteinExistence type="predicted"/>
<comment type="caution">
    <text evidence="3">The sequence shown here is derived from an EMBL/GenBank/DDBJ whole genome shotgun (WGS) entry which is preliminary data.</text>
</comment>
<keyword evidence="2" id="KW-1133">Transmembrane helix</keyword>
<dbReference type="EMBL" id="JACXJA010000003">
    <property type="protein sequence ID" value="MBD2860993.1"/>
    <property type="molecule type" value="Genomic_DNA"/>
</dbReference>
<evidence type="ECO:0000313" key="4">
    <source>
        <dbReference type="Proteomes" id="UP000639396"/>
    </source>
</evidence>
<feature type="compositionally biased region" description="Basic and acidic residues" evidence="1">
    <location>
        <begin position="89"/>
        <end position="102"/>
    </location>
</feature>
<dbReference type="RefSeq" id="WP_190924584.1">
    <property type="nucleotide sequence ID" value="NZ_JACXJA010000003.1"/>
</dbReference>
<dbReference type="GO" id="GO:0042834">
    <property type="term" value="F:peptidoglycan binding"/>
    <property type="evidence" value="ECO:0007669"/>
    <property type="project" value="InterPro"/>
</dbReference>
<evidence type="ECO:0000313" key="3">
    <source>
        <dbReference type="EMBL" id="MBD2860993.1"/>
    </source>
</evidence>